<keyword evidence="3" id="KW-1185">Reference proteome</keyword>
<organism evidence="2 3">
    <name type="scientific">Sistotremastrum suecicum HHB10207 ss-3</name>
    <dbReference type="NCBI Taxonomy" id="1314776"/>
    <lineage>
        <taxon>Eukaryota</taxon>
        <taxon>Fungi</taxon>
        <taxon>Dikarya</taxon>
        <taxon>Basidiomycota</taxon>
        <taxon>Agaricomycotina</taxon>
        <taxon>Agaricomycetes</taxon>
        <taxon>Sistotremastrales</taxon>
        <taxon>Sistotremastraceae</taxon>
        <taxon>Sistotremastrum</taxon>
    </lineage>
</organism>
<dbReference type="Proteomes" id="UP000076798">
    <property type="component" value="Unassembled WGS sequence"/>
</dbReference>
<protein>
    <submittedName>
        <fullName evidence="2">Uncharacterized protein</fullName>
    </submittedName>
</protein>
<proteinExistence type="predicted"/>
<feature type="region of interest" description="Disordered" evidence="1">
    <location>
        <begin position="1"/>
        <end position="148"/>
    </location>
</feature>
<accession>A0A166D9E9</accession>
<evidence type="ECO:0000313" key="2">
    <source>
        <dbReference type="EMBL" id="KZT38279.1"/>
    </source>
</evidence>
<sequence length="328" mass="36457">MPLRKPHPPPPPVHASSTPYSNDERHYTSSRRLSKVPGAAISSPHPPVAGTPSIHSNDARNSRKLSKLKSTPTSPPPPLPPTAPPNGYSLPPQSDYPYPTNPTFPIPPPPQLSPSSNNRKYSPMEALGLPPLPQPLPPLTADQAPKRKSSIPAAFTQVSTFIRTGSRHDTNVCLRRSTLALSLRWRPCRSHRRTCPITHSTHLLPLRHRRDFQLTLLPVPCLFAANSLAPRYQSSLNPSLSSQLHNHFLVPPYLSKKPSPNQSEALHRFQQLSRPQEWFRVLIIMSRNHQGSELIDTLLLPAAVRVQALLDLLYPKISNVILALSLRQ</sequence>
<name>A0A166D9E9_9AGAM</name>
<evidence type="ECO:0000256" key="1">
    <source>
        <dbReference type="SAM" id="MobiDB-lite"/>
    </source>
</evidence>
<feature type="compositionally biased region" description="Pro residues" evidence="1">
    <location>
        <begin position="73"/>
        <end position="84"/>
    </location>
</feature>
<dbReference type="EMBL" id="KV428066">
    <property type="protein sequence ID" value="KZT38279.1"/>
    <property type="molecule type" value="Genomic_DNA"/>
</dbReference>
<evidence type="ECO:0000313" key="3">
    <source>
        <dbReference type="Proteomes" id="UP000076798"/>
    </source>
</evidence>
<feature type="compositionally biased region" description="Pro residues" evidence="1">
    <location>
        <begin position="99"/>
        <end position="112"/>
    </location>
</feature>
<gene>
    <name evidence="2" type="ORF">SISSUDRAFT_768439</name>
</gene>
<reference evidence="2 3" key="1">
    <citation type="journal article" date="2016" name="Mol. Biol. Evol.">
        <title>Comparative Genomics of Early-Diverging Mushroom-Forming Fungi Provides Insights into the Origins of Lignocellulose Decay Capabilities.</title>
        <authorList>
            <person name="Nagy L.G."/>
            <person name="Riley R."/>
            <person name="Tritt A."/>
            <person name="Adam C."/>
            <person name="Daum C."/>
            <person name="Floudas D."/>
            <person name="Sun H."/>
            <person name="Yadav J.S."/>
            <person name="Pangilinan J."/>
            <person name="Larsson K.H."/>
            <person name="Matsuura K."/>
            <person name="Barry K."/>
            <person name="Labutti K."/>
            <person name="Kuo R."/>
            <person name="Ohm R.A."/>
            <person name="Bhattacharya S.S."/>
            <person name="Shirouzu T."/>
            <person name="Yoshinaga Y."/>
            <person name="Martin F.M."/>
            <person name="Grigoriev I.V."/>
            <person name="Hibbett D.S."/>
        </authorList>
    </citation>
    <scope>NUCLEOTIDE SEQUENCE [LARGE SCALE GENOMIC DNA]</scope>
    <source>
        <strain evidence="2 3">HHB10207 ss-3</strain>
    </source>
</reference>
<dbReference type="AlphaFoldDB" id="A0A166D9E9"/>